<dbReference type="Pfam" id="PF12937">
    <property type="entry name" value="F-box-like"/>
    <property type="match status" value="1"/>
</dbReference>
<evidence type="ECO:0000313" key="3">
    <source>
        <dbReference type="Proteomes" id="UP000807469"/>
    </source>
</evidence>
<dbReference type="OrthoDB" id="2937708at2759"/>
<sequence>MDSHSMSSQVHEEQADDGALHLPTELLIAIVDHVETDADLLTLARTSRNFHTISLERYFRKYDFNPFSKSIEIHSSASREVLVGLGASLDVMGRSIQLLSYDSGFTQDPTKMMKEIRLLTNYISKLSCIQCASLHVGINRLGLEKERQELCLVFLNTILAKRCDDVSIFASQSLLMNTEPQNIPNRSAPPEWTRRYWPAGHEPPKEQHLKNGFVHGFPRFLRPFYYHTFRTNSMTITNLSFRNIFEGGTDWAAMLVYLFFPHLRNFVLVNSIIPRDPFVKFLAKHQGTISEFRYQNVQYVPVPESPALSDDLVPTFRYTLEKLMTAPEHINSLMPSFASLSRLKYVLINIEEVPNRFDEVEDALRRLAGCTNKITLDIRVVVPDRPQVGMGMGIGTWLRKIFAPPVDISAASRPERNLRCVENLLIDNGAAGFGGDSIVTHLPGWIRLFPELKDLTLLVIPPRSYFRYGAPFPFSMEDNILPNQSNFVEAIKTSYPGLSVRFKVRDS</sequence>
<protein>
    <recommendedName>
        <fullName evidence="1">F-box domain-containing protein</fullName>
    </recommendedName>
</protein>
<reference evidence="2" key="1">
    <citation type="submission" date="2020-11" db="EMBL/GenBank/DDBJ databases">
        <authorList>
            <consortium name="DOE Joint Genome Institute"/>
            <person name="Ahrendt S."/>
            <person name="Riley R."/>
            <person name="Andreopoulos W."/>
            <person name="Labutti K."/>
            <person name="Pangilinan J."/>
            <person name="Ruiz-Duenas F.J."/>
            <person name="Barrasa J.M."/>
            <person name="Sanchez-Garcia M."/>
            <person name="Camarero S."/>
            <person name="Miyauchi S."/>
            <person name="Serrano A."/>
            <person name="Linde D."/>
            <person name="Babiker R."/>
            <person name="Drula E."/>
            <person name="Ayuso-Fernandez I."/>
            <person name="Pacheco R."/>
            <person name="Padilla G."/>
            <person name="Ferreira P."/>
            <person name="Barriuso J."/>
            <person name="Kellner H."/>
            <person name="Castanera R."/>
            <person name="Alfaro M."/>
            <person name="Ramirez L."/>
            <person name="Pisabarro A.G."/>
            <person name="Kuo A."/>
            <person name="Tritt A."/>
            <person name="Lipzen A."/>
            <person name="He G."/>
            <person name="Yan M."/>
            <person name="Ng V."/>
            <person name="Cullen D."/>
            <person name="Martin F."/>
            <person name="Rosso M.-N."/>
            <person name="Henrissat B."/>
            <person name="Hibbett D."/>
            <person name="Martinez A.T."/>
            <person name="Grigoriev I.V."/>
        </authorList>
    </citation>
    <scope>NUCLEOTIDE SEQUENCE</scope>
    <source>
        <strain evidence="2">CIRM-BRFM 674</strain>
    </source>
</reference>
<dbReference type="AlphaFoldDB" id="A0A9P6D6Z5"/>
<dbReference type="InterPro" id="IPR001810">
    <property type="entry name" value="F-box_dom"/>
</dbReference>
<proteinExistence type="predicted"/>
<gene>
    <name evidence="2" type="ORF">BDN70DRAFT_870599</name>
</gene>
<comment type="caution">
    <text evidence="2">The sequence shown here is derived from an EMBL/GenBank/DDBJ whole genome shotgun (WGS) entry which is preliminary data.</text>
</comment>
<dbReference type="Proteomes" id="UP000807469">
    <property type="component" value="Unassembled WGS sequence"/>
</dbReference>
<organism evidence="2 3">
    <name type="scientific">Pholiota conissans</name>
    <dbReference type="NCBI Taxonomy" id="109636"/>
    <lineage>
        <taxon>Eukaryota</taxon>
        <taxon>Fungi</taxon>
        <taxon>Dikarya</taxon>
        <taxon>Basidiomycota</taxon>
        <taxon>Agaricomycotina</taxon>
        <taxon>Agaricomycetes</taxon>
        <taxon>Agaricomycetidae</taxon>
        <taxon>Agaricales</taxon>
        <taxon>Agaricineae</taxon>
        <taxon>Strophariaceae</taxon>
        <taxon>Pholiota</taxon>
    </lineage>
</organism>
<name>A0A9P6D6Z5_9AGAR</name>
<evidence type="ECO:0000259" key="1">
    <source>
        <dbReference type="SMART" id="SM00256"/>
    </source>
</evidence>
<dbReference type="SMART" id="SM00256">
    <property type="entry name" value="FBOX"/>
    <property type="match status" value="1"/>
</dbReference>
<dbReference type="SUPFAM" id="SSF81383">
    <property type="entry name" value="F-box domain"/>
    <property type="match status" value="1"/>
</dbReference>
<accession>A0A9P6D6Z5</accession>
<feature type="domain" description="F-box" evidence="1">
    <location>
        <begin position="22"/>
        <end position="63"/>
    </location>
</feature>
<keyword evidence="3" id="KW-1185">Reference proteome</keyword>
<evidence type="ECO:0000313" key="2">
    <source>
        <dbReference type="EMBL" id="KAF9486084.1"/>
    </source>
</evidence>
<dbReference type="EMBL" id="MU155132">
    <property type="protein sequence ID" value="KAF9486084.1"/>
    <property type="molecule type" value="Genomic_DNA"/>
</dbReference>
<dbReference type="CDD" id="cd09917">
    <property type="entry name" value="F-box_SF"/>
    <property type="match status" value="1"/>
</dbReference>
<dbReference type="InterPro" id="IPR036047">
    <property type="entry name" value="F-box-like_dom_sf"/>
</dbReference>